<keyword evidence="4 7" id="KW-0812">Transmembrane</keyword>
<dbReference type="EMBL" id="JAPMLT010000007">
    <property type="protein sequence ID" value="MCX7570927.1"/>
    <property type="molecule type" value="Genomic_DNA"/>
</dbReference>
<name>A0ABT3X4M9_9BACL</name>
<feature type="transmembrane region" description="Helical" evidence="7">
    <location>
        <begin position="12"/>
        <end position="30"/>
    </location>
</feature>
<dbReference type="PANTHER" id="PTHR30465">
    <property type="entry name" value="INNER MEMBRANE ABC TRANSPORTER"/>
    <property type="match status" value="1"/>
</dbReference>
<dbReference type="RefSeq" id="WP_267152173.1">
    <property type="nucleotide sequence ID" value="NZ_JAPMLT010000007.1"/>
</dbReference>
<gene>
    <name evidence="9" type="ORF">OS242_13340</name>
</gene>
<organism evidence="9 10">
    <name type="scientific">Tumebacillus lacus</name>
    <dbReference type="NCBI Taxonomy" id="2995335"/>
    <lineage>
        <taxon>Bacteria</taxon>
        <taxon>Bacillati</taxon>
        <taxon>Bacillota</taxon>
        <taxon>Bacilli</taxon>
        <taxon>Bacillales</taxon>
        <taxon>Alicyclobacillaceae</taxon>
        <taxon>Tumebacillus</taxon>
    </lineage>
</organism>
<dbReference type="Pfam" id="PF19300">
    <property type="entry name" value="BPD_transp_1_N"/>
    <property type="match status" value="1"/>
</dbReference>
<comment type="similarity">
    <text evidence="7">Belongs to the binding-protein-dependent transport system permease family.</text>
</comment>
<evidence type="ECO:0000256" key="7">
    <source>
        <dbReference type="RuleBase" id="RU363032"/>
    </source>
</evidence>
<keyword evidence="3" id="KW-1003">Cell membrane</keyword>
<feature type="transmembrane region" description="Helical" evidence="7">
    <location>
        <begin position="285"/>
        <end position="308"/>
    </location>
</feature>
<feature type="transmembrane region" description="Helical" evidence="7">
    <location>
        <begin position="129"/>
        <end position="154"/>
    </location>
</feature>
<comment type="subcellular location">
    <subcellularLocation>
        <location evidence="1 7">Cell membrane</location>
        <topology evidence="1 7">Multi-pass membrane protein</topology>
    </subcellularLocation>
</comment>
<evidence type="ECO:0000256" key="3">
    <source>
        <dbReference type="ARBA" id="ARBA00022475"/>
    </source>
</evidence>
<evidence type="ECO:0000313" key="10">
    <source>
        <dbReference type="Proteomes" id="UP001208017"/>
    </source>
</evidence>
<evidence type="ECO:0000256" key="1">
    <source>
        <dbReference type="ARBA" id="ARBA00004651"/>
    </source>
</evidence>
<feature type="transmembrane region" description="Helical" evidence="7">
    <location>
        <begin position="185"/>
        <end position="204"/>
    </location>
</feature>
<keyword evidence="5 7" id="KW-1133">Transmembrane helix</keyword>
<dbReference type="InterPro" id="IPR000515">
    <property type="entry name" value="MetI-like"/>
</dbReference>
<dbReference type="Proteomes" id="UP001208017">
    <property type="component" value="Unassembled WGS sequence"/>
</dbReference>
<dbReference type="PROSITE" id="PS50928">
    <property type="entry name" value="ABC_TM1"/>
    <property type="match status" value="1"/>
</dbReference>
<accession>A0ABT3X4M9</accession>
<comment type="caution">
    <text evidence="9">The sequence shown here is derived from an EMBL/GenBank/DDBJ whole genome shotgun (WGS) entry which is preliminary data.</text>
</comment>
<evidence type="ECO:0000256" key="5">
    <source>
        <dbReference type="ARBA" id="ARBA00022989"/>
    </source>
</evidence>
<dbReference type="CDD" id="cd06261">
    <property type="entry name" value="TM_PBP2"/>
    <property type="match status" value="1"/>
</dbReference>
<dbReference type="Pfam" id="PF00528">
    <property type="entry name" value="BPD_transp_1"/>
    <property type="match status" value="1"/>
</dbReference>
<keyword evidence="2 7" id="KW-0813">Transport</keyword>
<evidence type="ECO:0000256" key="4">
    <source>
        <dbReference type="ARBA" id="ARBA00022692"/>
    </source>
</evidence>
<feature type="transmembrane region" description="Helical" evidence="7">
    <location>
        <begin position="239"/>
        <end position="260"/>
    </location>
</feature>
<evidence type="ECO:0000256" key="6">
    <source>
        <dbReference type="ARBA" id="ARBA00023136"/>
    </source>
</evidence>
<keyword evidence="6 7" id="KW-0472">Membrane</keyword>
<dbReference type="InterPro" id="IPR045621">
    <property type="entry name" value="BPD_transp_1_N"/>
</dbReference>
<feature type="transmembrane region" description="Helical" evidence="7">
    <location>
        <begin position="92"/>
        <end position="117"/>
    </location>
</feature>
<proteinExistence type="inferred from homology"/>
<evidence type="ECO:0000256" key="2">
    <source>
        <dbReference type="ARBA" id="ARBA00022448"/>
    </source>
</evidence>
<evidence type="ECO:0000259" key="8">
    <source>
        <dbReference type="PROSITE" id="PS50928"/>
    </source>
</evidence>
<evidence type="ECO:0000313" key="9">
    <source>
        <dbReference type="EMBL" id="MCX7570927.1"/>
    </source>
</evidence>
<sequence length="318" mass="35842">MAIYVLRRVLNMIPILIGVSVIIFFVFAMTPGDFVDSNQKLTPERQAELRALYGLDKPVLERYFIWMGNVLQGDFGYSMQHQIPVTSLLNQYLWNSFMIAVATLFLTWTIALFIGVFSAVRQHSWFDALVTLGVFATMSFPSFFLGLLLIKFFAVDLHWLPVGGMISTGSQTTGWAYVWEVAKHMILPVIVLTVLGVGSLTRYFRTNMLDVIRQDFVRTARAKGLKEKVVVYKHALRNALLPAITLLAFELPGLFAGAIITEKIFNWPGVGQIHMQALEIRDYPVLMGLTMLLSMLTIVGNLLADIMYGVADPRVRIK</sequence>
<protein>
    <submittedName>
        <fullName evidence="9">ABC transporter permease</fullName>
    </submittedName>
</protein>
<dbReference type="SUPFAM" id="SSF161098">
    <property type="entry name" value="MetI-like"/>
    <property type="match status" value="1"/>
</dbReference>
<dbReference type="PANTHER" id="PTHR30465:SF0">
    <property type="entry name" value="OLIGOPEPTIDE TRANSPORT SYSTEM PERMEASE PROTEIN APPB"/>
    <property type="match status" value="1"/>
</dbReference>
<feature type="domain" description="ABC transmembrane type-1" evidence="8">
    <location>
        <begin position="93"/>
        <end position="304"/>
    </location>
</feature>
<dbReference type="Gene3D" id="1.10.3720.10">
    <property type="entry name" value="MetI-like"/>
    <property type="match status" value="1"/>
</dbReference>
<dbReference type="InterPro" id="IPR035906">
    <property type="entry name" value="MetI-like_sf"/>
</dbReference>
<reference evidence="9 10" key="1">
    <citation type="submission" date="2022-11" db="EMBL/GenBank/DDBJ databases">
        <title>Study of microbial diversity in lake waters.</title>
        <authorList>
            <person name="Zhang J."/>
        </authorList>
    </citation>
    <scope>NUCLEOTIDE SEQUENCE [LARGE SCALE GENOMIC DNA]</scope>
    <source>
        <strain evidence="9 10">DT12</strain>
    </source>
</reference>
<keyword evidence="10" id="KW-1185">Reference proteome</keyword>